<dbReference type="EMBL" id="CP033433">
    <property type="protein sequence ID" value="AYQ71389.1"/>
    <property type="molecule type" value="Genomic_DNA"/>
</dbReference>
<evidence type="ECO:0000256" key="5">
    <source>
        <dbReference type="SAM" id="Phobius"/>
    </source>
</evidence>
<keyword evidence="2 5" id="KW-0812">Transmembrane</keyword>
<feature type="transmembrane region" description="Helical" evidence="5">
    <location>
        <begin position="218"/>
        <end position="242"/>
    </location>
</feature>
<proteinExistence type="predicted"/>
<evidence type="ECO:0000256" key="3">
    <source>
        <dbReference type="ARBA" id="ARBA00022989"/>
    </source>
</evidence>
<evidence type="ECO:0000256" key="1">
    <source>
        <dbReference type="ARBA" id="ARBA00004141"/>
    </source>
</evidence>
<dbReference type="AlphaFoldDB" id="A0A3G3JV54"/>
<feature type="domain" description="Inositolphosphotransferase Aur1/Ipt1" evidence="6">
    <location>
        <begin position="115"/>
        <end position="287"/>
    </location>
</feature>
<feature type="transmembrane region" description="Helical" evidence="5">
    <location>
        <begin position="274"/>
        <end position="292"/>
    </location>
</feature>
<dbReference type="GO" id="GO:0016020">
    <property type="term" value="C:membrane"/>
    <property type="evidence" value="ECO:0007669"/>
    <property type="project" value="UniProtKB-SubCell"/>
</dbReference>
<feature type="transmembrane region" description="Helical" evidence="5">
    <location>
        <begin position="249"/>
        <end position="268"/>
    </location>
</feature>
<dbReference type="Gene3D" id="1.20.144.10">
    <property type="entry name" value="Phosphatidic acid phosphatase type 2/haloperoxidase"/>
    <property type="match status" value="1"/>
</dbReference>
<dbReference type="KEGG" id="coh:EAV92_01565"/>
<dbReference type="RefSeq" id="WP_123039453.1">
    <property type="nucleotide sequence ID" value="NZ_CP033433.1"/>
</dbReference>
<dbReference type="SUPFAM" id="SSF48317">
    <property type="entry name" value="Acid phosphatase/Vanadium-dependent haloperoxidase"/>
    <property type="match status" value="1"/>
</dbReference>
<dbReference type="InterPro" id="IPR036938">
    <property type="entry name" value="PAP2/HPO_sf"/>
</dbReference>
<gene>
    <name evidence="7" type="ORF">EAV92_01565</name>
</gene>
<feature type="transmembrane region" description="Helical" evidence="5">
    <location>
        <begin position="176"/>
        <end position="198"/>
    </location>
</feature>
<keyword evidence="4 5" id="KW-0472">Membrane</keyword>
<protein>
    <submittedName>
        <fullName evidence="7">Phosphatase PAP2 family protein</fullName>
    </submittedName>
</protein>
<evidence type="ECO:0000313" key="7">
    <source>
        <dbReference type="EMBL" id="AYQ71389.1"/>
    </source>
</evidence>
<keyword evidence="8" id="KW-1185">Reference proteome</keyword>
<keyword evidence="3 5" id="KW-1133">Transmembrane helix</keyword>
<feature type="transmembrane region" description="Helical" evidence="5">
    <location>
        <begin position="52"/>
        <end position="70"/>
    </location>
</feature>
<feature type="transmembrane region" description="Helical" evidence="5">
    <location>
        <begin position="7"/>
        <end position="32"/>
    </location>
</feature>
<dbReference type="InterPro" id="IPR052185">
    <property type="entry name" value="IPC_Synthase-Related"/>
</dbReference>
<sequence>MRRLKAVLFTLEFHEWLCILMVMFLIVLYQTGLSGWGIGYSIAHIWEEGSPITKLFFLLLILLGIVTRFLTAGPIKEFGSFLFRMMGAFMVMLFCFESVIYFIEERNLPLLDVRLLQWDAWLFGGKQPAEWLEPITTPFLTYILSTVYLLWFPMVYGTVMLMYIKGKKAVVEYVCFALMTYYIGYLIYLIVPGIGPLYVYDFSTPIGGLTAMMTEGKLIQPAADVFPSLHTGISVVMLIQVWRRYRIWTWVYGPLTVLIICSTIYLRIHYAVDVFAGIILSIAIAYLCPFVLRKWEDGRSKISMPMSTILESEHSERLQTMEV</sequence>
<accession>A0A3G3JV54</accession>
<dbReference type="PANTHER" id="PTHR31310:SF7">
    <property type="entry name" value="PA-PHOSPHATASE RELATED-FAMILY PROTEIN DDB_G0268928"/>
    <property type="match status" value="1"/>
</dbReference>
<feature type="transmembrane region" description="Helical" evidence="5">
    <location>
        <begin position="82"/>
        <end position="103"/>
    </location>
</feature>
<evidence type="ECO:0000259" key="6">
    <source>
        <dbReference type="Pfam" id="PF14378"/>
    </source>
</evidence>
<dbReference type="PANTHER" id="PTHR31310">
    <property type="match status" value="1"/>
</dbReference>
<organism evidence="7 8">
    <name type="scientific">Cohnella candidum</name>
    <dbReference type="NCBI Taxonomy" id="2674991"/>
    <lineage>
        <taxon>Bacteria</taxon>
        <taxon>Bacillati</taxon>
        <taxon>Bacillota</taxon>
        <taxon>Bacilli</taxon>
        <taxon>Bacillales</taxon>
        <taxon>Paenibacillaceae</taxon>
        <taxon>Cohnella</taxon>
    </lineage>
</organism>
<evidence type="ECO:0000256" key="4">
    <source>
        <dbReference type="ARBA" id="ARBA00023136"/>
    </source>
</evidence>
<dbReference type="Pfam" id="PF14378">
    <property type="entry name" value="PAP2_3"/>
    <property type="match status" value="1"/>
</dbReference>
<comment type="subcellular location">
    <subcellularLocation>
        <location evidence="1">Membrane</location>
        <topology evidence="1">Multi-pass membrane protein</topology>
    </subcellularLocation>
</comment>
<feature type="transmembrane region" description="Helical" evidence="5">
    <location>
        <begin position="139"/>
        <end position="164"/>
    </location>
</feature>
<dbReference type="InterPro" id="IPR026841">
    <property type="entry name" value="Aur1/Ipt1"/>
</dbReference>
<name>A0A3G3JV54_9BACL</name>
<evidence type="ECO:0000313" key="8">
    <source>
        <dbReference type="Proteomes" id="UP000269097"/>
    </source>
</evidence>
<dbReference type="Proteomes" id="UP000269097">
    <property type="component" value="Chromosome"/>
</dbReference>
<evidence type="ECO:0000256" key="2">
    <source>
        <dbReference type="ARBA" id="ARBA00022692"/>
    </source>
</evidence>
<reference evidence="7 8" key="1">
    <citation type="submission" date="2018-10" db="EMBL/GenBank/DDBJ databases">
        <title>Genome Sequence of Cohnella sp.</title>
        <authorList>
            <person name="Srinivasan S."/>
            <person name="Kim M.K."/>
        </authorList>
    </citation>
    <scope>NUCLEOTIDE SEQUENCE [LARGE SCALE GENOMIC DNA]</scope>
    <source>
        <strain evidence="7 8">18JY8-7</strain>
    </source>
</reference>